<evidence type="ECO:0000313" key="10">
    <source>
        <dbReference type="Proteomes" id="UP000250235"/>
    </source>
</evidence>
<dbReference type="PANTHER" id="PTHR45764:SF21">
    <property type="entry name" value="OS03G0770000 PROTEIN"/>
    <property type="match status" value="1"/>
</dbReference>
<gene>
    <name evidence="9" type="ORF">F511_08183</name>
</gene>
<dbReference type="SUPFAM" id="SSF57959">
    <property type="entry name" value="Leucine zipper domain"/>
    <property type="match status" value="1"/>
</dbReference>
<evidence type="ECO:0000256" key="4">
    <source>
        <dbReference type="ARBA" id="ARBA00023163"/>
    </source>
</evidence>
<accession>A0A2Z7DH90</accession>
<evidence type="ECO:0000256" key="7">
    <source>
        <dbReference type="SAM" id="MobiDB-lite"/>
    </source>
</evidence>
<keyword evidence="5" id="KW-0539">Nucleus</keyword>
<evidence type="ECO:0000256" key="3">
    <source>
        <dbReference type="ARBA" id="ARBA00023125"/>
    </source>
</evidence>
<dbReference type="CDD" id="cd14702">
    <property type="entry name" value="bZIP_plant_GBF1"/>
    <property type="match status" value="1"/>
</dbReference>
<dbReference type="GO" id="GO:0005634">
    <property type="term" value="C:nucleus"/>
    <property type="evidence" value="ECO:0007669"/>
    <property type="project" value="UniProtKB-SubCell"/>
</dbReference>
<dbReference type="GO" id="GO:0003700">
    <property type="term" value="F:DNA-binding transcription factor activity"/>
    <property type="evidence" value="ECO:0007669"/>
    <property type="project" value="InterPro"/>
</dbReference>
<reference evidence="9 10" key="1">
    <citation type="journal article" date="2015" name="Proc. Natl. Acad. Sci. U.S.A.">
        <title>The resurrection genome of Boea hygrometrica: A blueprint for survival of dehydration.</title>
        <authorList>
            <person name="Xiao L."/>
            <person name="Yang G."/>
            <person name="Zhang L."/>
            <person name="Yang X."/>
            <person name="Zhao S."/>
            <person name="Ji Z."/>
            <person name="Zhou Q."/>
            <person name="Hu M."/>
            <person name="Wang Y."/>
            <person name="Chen M."/>
            <person name="Xu Y."/>
            <person name="Jin H."/>
            <person name="Xiao X."/>
            <person name="Hu G."/>
            <person name="Bao F."/>
            <person name="Hu Y."/>
            <person name="Wan P."/>
            <person name="Li L."/>
            <person name="Deng X."/>
            <person name="Kuang T."/>
            <person name="Xiang C."/>
            <person name="Zhu J.K."/>
            <person name="Oliver M.J."/>
            <person name="He Y."/>
        </authorList>
    </citation>
    <scope>NUCLEOTIDE SEQUENCE [LARGE SCALE GENOMIC DNA]</scope>
    <source>
        <strain evidence="10">cv. XS01</strain>
    </source>
</reference>
<evidence type="ECO:0000259" key="8">
    <source>
        <dbReference type="PROSITE" id="PS50217"/>
    </source>
</evidence>
<organism evidence="9 10">
    <name type="scientific">Dorcoceras hygrometricum</name>
    <dbReference type="NCBI Taxonomy" id="472368"/>
    <lineage>
        <taxon>Eukaryota</taxon>
        <taxon>Viridiplantae</taxon>
        <taxon>Streptophyta</taxon>
        <taxon>Embryophyta</taxon>
        <taxon>Tracheophyta</taxon>
        <taxon>Spermatophyta</taxon>
        <taxon>Magnoliopsida</taxon>
        <taxon>eudicotyledons</taxon>
        <taxon>Gunneridae</taxon>
        <taxon>Pentapetalae</taxon>
        <taxon>asterids</taxon>
        <taxon>lamiids</taxon>
        <taxon>Lamiales</taxon>
        <taxon>Gesneriaceae</taxon>
        <taxon>Didymocarpoideae</taxon>
        <taxon>Trichosporeae</taxon>
        <taxon>Loxocarpinae</taxon>
        <taxon>Dorcoceras</taxon>
    </lineage>
</organism>
<name>A0A2Z7DH90_9LAMI</name>
<feature type="compositionally biased region" description="Polar residues" evidence="7">
    <location>
        <begin position="57"/>
        <end position="79"/>
    </location>
</feature>
<dbReference type="Gene3D" id="1.20.5.170">
    <property type="match status" value="1"/>
</dbReference>
<sequence length="200" mass="22910">MLSSLPSLEDIFPVFEPGSVPWGSHDQEPPFVFDTKELLSSQGPASSDSGSYKRSRVQTTPDSASSERNLNTCKNSSSSSVIVIDERKHKRMISNRESARRSRMRKQKHLDNLRNQVNRLKVANRQTMNRLSLVVQQNQLVRRENEYLSSESAMLRQRLWDIRQVLLVRQLQQNLNPSAWPCNNFTSINGGQLPHHSLIT</sequence>
<keyword evidence="10" id="KW-1185">Reference proteome</keyword>
<dbReference type="Pfam" id="PF00170">
    <property type="entry name" value="bZIP_1"/>
    <property type="match status" value="1"/>
</dbReference>
<dbReference type="InterPro" id="IPR046347">
    <property type="entry name" value="bZIP_sf"/>
</dbReference>
<keyword evidence="6" id="KW-0175">Coiled coil</keyword>
<keyword evidence="3" id="KW-0238">DNA-binding</keyword>
<evidence type="ECO:0000256" key="1">
    <source>
        <dbReference type="ARBA" id="ARBA00004123"/>
    </source>
</evidence>
<dbReference type="GO" id="GO:0045893">
    <property type="term" value="P:positive regulation of DNA-templated transcription"/>
    <property type="evidence" value="ECO:0007669"/>
    <property type="project" value="TreeGrafter"/>
</dbReference>
<dbReference type="InterPro" id="IPR004827">
    <property type="entry name" value="bZIP"/>
</dbReference>
<dbReference type="InterPro" id="IPR045314">
    <property type="entry name" value="bZIP_plant_GBF1"/>
</dbReference>
<evidence type="ECO:0000256" key="5">
    <source>
        <dbReference type="ARBA" id="ARBA00023242"/>
    </source>
</evidence>
<dbReference type="GO" id="GO:0000976">
    <property type="term" value="F:transcription cis-regulatory region binding"/>
    <property type="evidence" value="ECO:0007669"/>
    <property type="project" value="TreeGrafter"/>
</dbReference>
<keyword evidence="4" id="KW-0804">Transcription</keyword>
<dbReference type="Proteomes" id="UP000250235">
    <property type="component" value="Unassembled WGS sequence"/>
</dbReference>
<protein>
    <submittedName>
        <fullName evidence="9">Basic leucine-zipper 5</fullName>
    </submittedName>
</protein>
<comment type="subcellular location">
    <subcellularLocation>
        <location evidence="1">Nucleus</location>
    </subcellularLocation>
</comment>
<dbReference type="EMBL" id="KQ987736">
    <property type="protein sequence ID" value="KZV57025.1"/>
    <property type="molecule type" value="Genomic_DNA"/>
</dbReference>
<keyword evidence="2" id="KW-0805">Transcription regulation</keyword>
<dbReference type="PANTHER" id="PTHR45764">
    <property type="entry name" value="BZIP TRANSCRIPTION FACTOR 44"/>
    <property type="match status" value="1"/>
</dbReference>
<dbReference type="SMART" id="SM00338">
    <property type="entry name" value="BRLZ"/>
    <property type="match status" value="1"/>
</dbReference>
<dbReference type="GO" id="GO:0046982">
    <property type="term" value="F:protein heterodimerization activity"/>
    <property type="evidence" value="ECO:0007669"/>
    <property type="project" value="UniProtKB-ARBA"/>
</dbReference>
<dbReference type="OrthoDB" id="551672at2759"/>
<proteinExistence type="predicted"/>
<evidence type="ECO:0000256" key="2">
    <source>
        <dbReference type="ARBA" id="ARBA00023015"/>
    </source>
</evidence>
<feature type="region of interest" description="Disordered" evidence="7">
    <location>
        <begin position="39"/>
        <end position="79"/>
    </location>
</feature>
<feature type="compositionally biased region" description="Low complexity" evidence="7">
    <location>
        <begin position="40"/>
        <end position="50"/>
    </location>
</feature>
<dbReference type="AlphaFoldDB" id="A0A2Z7DH90"/>
<dbReference type="PROSITE" id="PS00036">
    <property type="entry name" value="BZIP_BASIC"/>
    <property type="match status" value="1"/>
</dbReference>
<dbReference type="PROSITE" id="PS50217">
    <property type="entry name" value="BZIP"/>
    <property type="match status" value="1"/>
</dbReference>
<feature type="coiled-coil region" evidence="6">
    <location>
        <begin position="96"/>
        <end position="130"/>
    </location>
</feature>
<dbReference type="FunFam" id="1.20.5.170:FF:000020">
    <property type="entry name" value="BZIP transcription factor"/>
    <property type="match status" value="1"/>
</dbReference>
<evidence type="ECO:0000256" key="6">
    <source>
        <dbReference type="SAM" id="Coils"/>
    </source>
</evidence>
<evidence type="ECO:0000313" key="9">
    <source>
        <dbReference type="EMBL" id="KZV57025.1"/>
    </source>
</evidence>
<feature type="domain" description="BZIP" evidence="8">
    <location>
        <begin position="85"/>
        <end position="148"/>
    </location>
</feature>